<feature type="signal peptide" evidence="1">
    <location>
        <begin position="1"/>
        <end position="20"/>
    </location>
</feature>
<sequence length="414" mass="45543">MKLHRVLSLGLVLLSLPARAEEVVPPKENQGGDWCLTIPADVGVLVDNPDAATVQRFQIGAYAHFHSAFVDGEAGGQDFWYGRGADWRRARITAKAQVFDALSFLTHINMVRDEGRSGGGVEFDYFGLFLAWADLDLKKITGTDFLDSWTVSYGKRKLKELNEEMDTSINAILTVERSSFAAQLVPFRAGTGTTGAWMQGSRGKDSFSIGLYTTDASEEFGNWADGTLVVGAWKHDFAEAWNLDEAALSLGGGIQDVGRGDEVYAPWKWVFTPWVKFKKGPWMLRISGAIGENEGPSVTTGGAFYGASITPEYDIVPDRLQAVARYTIMGSEGPRGVRLTSRYAREAGLPANEGIPSLANGRGDFHHSIYGGLVWWVCPKRMSILAGLEWERLTSRDTKVYAGLTGWFSTRLMF</sequence>
<proteinExistence type="predicted"/>
<accession>A0A934RFF8</accession>
<gene>
    <name evidence="2" type="ORF">JIN81_16000</name>
</gene>
<dbReference type="Proteomes" id="UP000658278">
    <property type="component" value="Unassembled WGS sequence"/>
</dbReference>
<dbReference type="Gene3D" id="2.40.160.10">
    <property type="entry name" value="Porin"/>
    <property type="match status" value="1"/>
</dbReference>
<dbReference type="InterPro" id="IPR023614">
    <property type="entry name" value="Porin_dom_sf"/>
</dbReference>
<reference evidence="2" key="1">
    <citation type="submission" date="2021-01" db="EMBL/GenBank/DDBJ databases">
        <title>Modified the classification status of verrucomicrobia.</title>
        <authorList>
            <person name="Feng X."/>
        </authorList>
    </citation>
    <scope>NUCLEOTIDE SEQUENCE</scope>
    <source>
        <strain evidence="2">KCTC 22201</strain>
    </source>
</reference>
<dbReference type="EMBL" id="JAENII010000014">
    <property type="protein sequence ID" value="MBK1828537.1"/>
    <property type="molecule type" value="Genomic_DNA"/>
</dbReference>
<dbReference type="AlphaFoldDB" id="A0A934RFF8"/>
<organism evidence="2 3">
    <name type="scientific">Haloferula rosea</name>
    <dbReference type="NCBI Taxonomy" id="490093"/>
    <lineage>
        <taxon>Bacteria</taxon>
        <taxon>Pseudomonadati</taxon>
        <taxon>Verrucomicrobiota</taxon>
        <taxon>Verrucomicrobiia</taxon>
        <taxon>Verrucomicrobiales</taxon>
        <taxon>Verrucomicrobiaceae</taxon>
        <taxon>Haloferula</taxon>
    </lineage>
</organism>
<name>A0A934RFF8_9BACT</name>
<evidence type="ECO:0000313" key="3">
    <source>
        <dbReference type="Proteomes" id="UP000658278"/>
    </source>
</evidence>
<keyword evidence="3" id="KW-1185">Reference proteome</keyword>
<dbReference type="RefSeq" id="WP_234045081.1">
    <property type="nucleotide sequence ID" value="NZ_JAENII010000014.1"/>
</dbReference>
<evidence type="ECO:0008006" key="4">
    <source>
        <dbReference type="Google" id="ProtNLM"/>
    </source>
</evidence>
<feature type="chain" id="PRO_5038048815" description="Porin" evidence="1">
    <location>
        <begin position="21"/>
        <end position="414"/>
    </location>
</feature>
<evidence type="ECO:0000256" key="1">
    <source>
        <dbReference type="SAM" id="SignalP"/>
    </source>
</evidence>
<comment type="caution">
    <text evidence="2">The sequence shown here is derived from an EMBL/GenBank/DDBJ whole genome shotgun (WGS) entry which is preliminary data.</text>
</comment>
<protein>
    <recommendedName>
        <fullName evidence="4">Porin</fullName>
    </recommendedName>
</protein>
<evidence type="ECO:0000313" key="2">
    <source>
        <dbReference type="EMBL" id="MBK1828537.1"/>
    </source>
</evidence>
<keyword evidence="1" id="KW-0732">Signal</keyword>